<comment type="catalytic activity">
    <reaction evidence="1">
        <text>(S)-3-amino-2-methylpropanoate + 2-oxoglutarate = 2-methyl-3-oxopropanoate + L-glutamate</text>
        <dbReference type="Rhea" id="RHEA:13993"/>
        <dbReference type="ChEBI" id="CHEBI:16810"/>
        <dbReference type="ChEBI" id="CHEBI:29985"/>
        <dbReference type="ChEBI" id="CHEBI:57700"/>
        <dbReference type="ChEBI" id="CHEBI:58655"/>
        <dbReference type="EC" id="2.6.1.22"/>
    </reaction>
</comment>
<dbReference type="InterPro" id="IPR015424">
    <property type="entry name" value="PyrdxlP-dep_Trfase"/>
</dbReference>
<dbReference type="AlphaFoldDB" id="A0A6H9WEA9"/>
<dbReference type="Proteomes" id="UP000431744">
    <property type="component" value="Unassembled WGS sequence"/>
</dbReference>
<evidence type="ECO:0000256" key="6">
    <source>
        <dbReference type="ARBA" id="ARBA00012912"/>
    </source>
</evidence>
<keyword evidence="18" id="KW-1185">Reference proteome</keyword>
<evidence type="ECO:0000256" key="15">
    <source>
        <dbReference type="ARBA" id="ARBA00050054"/>
    </source>
</evidence>
<dbReference type="NCBIfam" id="NF004714">
    <property type="entry name" value="PRK06058.1"/>
    <property type="match status" value="1"/>
</dbReference>
<evidence type="ECO:0000256" key="7">
    <source>
        <dbReference type="ARBA" id="ARBA00022576"/>
    </source>
</evidence>
<evidence type="ECO:0000256" key="16">
    <source>
        <dbReference type="RuleBase" id="RU003560"/>
    </source>
</evidence>
<dbReference type="PIRSF" id="PIRSF000521">
    <property type="entry name" value="Transaminase_4ab_Lys_Orn"/>
    <property type="match status" value="1"/>
</dbReference>
<evidence type="ECO:0000256" key="3">
    <source>
        <dbReference type="ARBA" id="ARBA00005176"/>
    </source>
</evidence>
<evidence type="ECO:0000256" key="1">
    <source>
        <dbReference type="ARBA" id="ARBA00001750"/>
    </source>
</evidence>
<dbReference type="Pfam" id="PF00202">
    <property type="entry name" value="Aminotran_3"/>
    <property type="match status" value="1"/>
</dbReference>
<dbReference type="GO" id="GO:0030170">
    <property type="term" value="F:pyridoxal phosphate binding"/>
    <property type="evidence" value="ECO:0007669"/>
    <property type="project" value="InterPro"/>
</dbReference>
<gene>
    <name evidence="17" type="primary">gabT</name>
    <name evidence="17" type="ORF">F8O04_02815</name>
</gene>
<evidence type="ECO:0000313" key="18">
    <source>
        <dbReference type="Proteomes" id="UP000431744"/>
    </source>
</evidence>
<comment type="pathway">
    <text evidence="3">Amino-acid degradation; 4-aminobutanoate degradation.</text>
</comment>
<dbReference type="InterPro" id="IPR015421">
    <property type="entry name" value="PyrdxlP-dep_Trfase_major"/>
</dbReference>
<dbReference type="Gene3D" id="3.90.1150.10">
    <property type="entry name" value="Aspartate Aminotransferase, domain 1"/>
    <property type="match status" value="1"/>
</dbReference>
<evidence type="ECO:0000256" key="13">
    <source>
        <dbReference type="ARBA" id="ARBA00031787"/>
    </source>
</evidence>
<dbReference type="GO" id="GO:0009448">
    <property type="term" value="P:gamma-aminobutyric acid metabolic process"/>
    <property type="evidence" value="ECO:0007669"/>
    <property type="project" value="InterPro"/>
</dbReference>
<dbReference type="RefSeq" id="WP_158027821.1">
    <property type="nucleotide sequence ID" value="NZ_BMHG01000001.1"/>
</dbReference>
<accession>A0A6H9WEA9</accession>
<dbReference type="GO" id="GO:0047298">
    <property type="term" value="F:(S)-3-amino-2-methylpropionate transaminase activity"/>
    <property type="evidence" value="ECO:0007669"/>
    <property type="project" value="UniProtKB-EC"/>
</dbReference>
<dbReference type="PANTHER" id="PTHR11986">
    <property type="entry name" value="AMINOTRANSFERASE CLASS III"/>
    <property type="match status" value="1"/>
</dbReference>
<evidence type="ECO:0000256" key="9">
    <source>
        <dbReference type="ARBA" id="ARBA00022898"/>
    </source>
</evidence>
<evidence type="ECO:0000256" key="8">
    <source>
        <dbReference type="ARBA" id="ARBA00022679"/>
    </source>
</evidence>
<dbReference type="Gene3D" id="3.40.640.10">
    <property type="entry name" value="Type I PLP-dependent aspartate aminotransferase-like (Major domain)"/>
    <property type="match status" value="1"/>
</dbReference>
<evidence type="ECO:0000256" key="4">
    <source>
        <dbReference type="ARBA" id="ARBA00008954"/>
    </source>
</evidence>
<dbReference type="InterPro" id="IPR015422">
    <property type="entry name" value="PyrdxlP-dep_Trfase_small"/>
</dbReference>
<dbReference type="InterPro" id="IPR050103">
    <property type="entry name" value="Class-III_PLP-dep_AT"/>
</dbReference>
<evidence type="ECO:0000256" key="11">
    <source>
        <dbReference type="ARBA" id="ARBA00030204"/>
    </source>
</evidence>
<reference evidence="17 18" key="1">
    <citation type="submission" date="2019-09" db="EMBL/GenBank/DDBJ databases">
        <title>Phylogeny of genus Pseudoclavibacter and closely related genus.</title>
        <authorList>
            <person name="Li Y."/>
        </authorList>
    </citation>
    <scope>NUCLEOTIDE SEQUENCE [LARGE SCALE GENOMIC DNA]</scope>
    <source>
        <strain evidence="17 18">EGI 60007</strain>
    </source>
</reference>
<dbReference type="EC" id="2.6.1.22" evidence="5"/>
<dbReference type="FunFam" id="3.40.640.10:FF:000013">
    <property type="entry name" value="4-aminobutyrate aminotransferase"/>
    <property type="match status" value="1"/>
</dbReference>
<dbReference type="InterPro" id="IPR049704">
    <property type="entry name" value="Aminotrans_3_PPA_site"/>
</dbReference>
<comment type="similarity">
    <text evidence="4 16">Belongs to the class-III pyridoxal-phosphate-dependent aminotransferase family.</text>
</comment>
<dbReference type="InterPro" id="IPR005814">
    <property type="entry name" value="Aminotrans_3"/>
</dbReference>
<evidence type="ECO:0000256" key="2">
    <source>
        <dbReference type="ARBA" id="ARBA00001933"/>
    </source>
</evidence>
<dbReference type="OrthoDB" id="9801052at2"/>
<evidence type="ECO:0000313" key="17">
    <source>
        <dbReference type="EMBL" id="KAB1649229.1"/>
    </source>
</evidence>
<evidence type="ECO:0000256" key="5">
    <source>
        <dbReference type="ARBA" id="ARBA00012876"/>
    </source>
</evidence>
<protein>
    <recommendedName>
        <fullName evidence="12">(S)-3-amino-2-methylpropionate transaminase</fullName>
        <ecNumber evidence="6">2.6.1.19</ecNumber>
        <ecNumber evidence="5">2.6.1.22</ecNumber>
    </recommendedName>
    <alternativeName>
        <fullName evidence="13">GABA aminotransferase</fullName>
    </alternativeName>
    <alternativeName>
        <fullName evidence="11">Gamma-amino-N-butyrate transaminase</fullName>
    </alternativeName>
    <alternativeName>
        <fullName evidence="15">Glutamate:succinic semialdehyde transaminase</fullName>
    </alternativeName>
    <alternativeName>
        <fullName evidence="10">L-AIBAT</fullName>
    </alternativeName>
</protein>
<evidence type="ECO:0000256" key="12">
    <source>
        <dbReference type="ARBA" id="ARBA00030857"/>
    </source>
</evidence>
<evidence type="ECO:0000256" key="14">
    <source>
        <dbReference type="ARBA" id="ARBA00048021"/>
    </source>
</evidence>
<dbReference type="InterPro" id="IPR004632">
    <property type="entry name" value="4NH2But_aminotransferase_bac"/>
</dbReference>
<dbReference type="SUPFAM" id="SSF53383">
    <property type="entry name" value="PLP-dependent transferases"/>
    <property type="match status" value="1"/>
</dbReference>
<keyword evidence="8 17" id="KW-0808">Transferase</keyword>
<dbReference type="EC" id="2.6.1.19" evidence="6"/>
<dbReference type="PANTHER" id="PTHR11986:SF58">
    <property type="entry name" value="LEUCINE_METHIONINE RACEMASE"/>
    <property type="match status" value="1"/>
</dbReference>
<dbReference type="GO" id="GO:0042802">
    <property type="term" value="F:identical protein binding"/>
    <property type="evidence" value="ECO:0007669"/>
    <property type="project" value="TreeGrafter"/>
</dbReference>
<dbReference type="GO" id="GO:0034386">
    <property type="term" value="F:4-aminobutyrate:2-oxoglutarate transaminase activity"/>
    <property type="evidence" value="ECO:0007669"/>
    <property type="project" value="UniProtKB-EC"/>
</dbReference>
<dbReference type="NCBIfam" id="TIGR00700">
    <property type="entry name" value="GABAtrnsam"/>
    <property type="match status" value="1"/>
</dbReference>
<dbReference type="EMBL" id="WBJY01000001">
    <property type="protein sequence ID" value="KAB1649229.1"/>
    <property type="molecule type" value="Genomic_DNA"/>
</dbReference>
<dbReference type="CDD" id="cd00610">
    <property type="entry name" value="OAT_like"/>
    <property type="match status" value="1"/>
</dbReference>
<comment type="cofactor">
    <cofactor evidence="2">
        <name>pyridoxal 5'-phosphate</name>
        <dbReference type="ChEBI" id="CHEBI:597326"/>
    </cofactor>
</comment>
<comment type="caution">
    <text evidence="17">The sequence shown here is derived from an EMBL/GenBank/DDBJ whole genome shotgun (WGS) entry which is preliminary data.</text>
</comment>
<comment type="catalytic activity">
    <reaction evidence="14">
        <text>4-aminobutanoate + 2-oxoglutarate = succinate semialdehyde + L-glutamate</text>
        <dbReference type="Rhea" id="RHEA:23352"/>
        <dbReference type="ChEBI" id="CHEBI:16810"/>
        <dbReference type="ChEBI" id="CHEBI:29985"/>
        <dbReference type="ChEBI" id="CHEBI:57706"/>
        <dbReference type="ChEBI" id="CHEBI:59888"/>
        <dbReference type="EC" id="2.6.1.19"/>
    </reaction>
</comment>
<organism evidence="17 18">
    <name type="scientific">Pseudoclavibacter endophyticus</name>
    <dbReference type="NCBI Taxonomy" id="1778590"/>
    <lineage>
        <taxon>Bacteria</taxon>
        <taxon>Bacillati</taxon>
        <taxon>Actinomycetota</taxon>
        <taxon>Actinomycetes</taxon>
        <taxon>Micrococcales</taxon>
        <taxon>Microbacteriaceae</taxon>
        <taxon>Pseudoclavibacter</taxon>
    </lineage>
</organism>
<keyword evidence="9 16" id="KW-0663">Pyridoxal phosphate</keyword>
<dbReference type="PROSITE" id="PS00600">
    <property type="entry name" value="AA_TRANSFER_CLASS_3"/>
    <property type="match status" value="1"/>
</dbReference>
<name>A0A6H9WEA9_9MICO</name>
<keyword evidence="7 17" id="KW-0032">Aminotransferase</keyword>
<evidence type="ECO:0000256" key="10">
    <source>
        <dbReference type="ARBA" id="ARBA00029760"/>
    </source>
</evidence>
<sequence length="450" mass="46873">MSQYRLEQRRILDGAIPGPRSQELAARRATALPNGVASSSPFYAADADGGVIRDVDGNQFLDFATGIGVTTVGASHPKVVAAIQEAASHFTHTSINVTPYEGYIALAEKLNAITPGDHAKKTVFFNSGAEAVENAIKISRYVTGRDAIVVFDHAFHGRTNLTMGLTAKNMPYKDGFGPFAPEIYRIQTSYPYRDPEGFTGAQAAERAIAQVEGQVGGKNVAAIIIEPLQGEGGFIVPAEGYLGALADYAKQNGALFVSDEIQAGMSRTGEWFCVDHEGVVPDLVTVAKGVGGGMPISAVVGRAEVLDQVHAGGVGGTYAGNPVACASALATIAVMEDEGLQATARAFGDRFFATFEALRDELGDGIVGDVRGRGAMLAIEFIEAGTGSGAKTPNPAAAKAIASAAIAEGAVFLTAGTFGNVIRLLPPLTMPDELFDEGLGILADLIRKQV</sequence>
<proteinExistence type="inferred from homology"/>